<keyword evidence="1" id="KW-0732">Signal</keyword>
<organism evidence="2 3">
    <name type="scientific">Alkalilimnicola ehrlichii (strain ATCC BAA-1101 / DSM 17681 / MLHE-1)</name>
    <dbReference type="NCBI Taxonomy" id="187272"/>
    <lineage>
        <taxon>Bacteria</taxon>
        <taxon>Pseudomonadati</taxon>
        <taxon>Pseudomonadota</taxon>
        <taxon>Gammaproteobacteria</taxon>
        <taxon>Chromatiales</taxon>
        <taxon>Ectothiorhodospiraceae</taxon>
        <taxon>Alkalilimnicola</taxon>
    </lineage>
</organism>
<protein>
    <recommendedName>
        <fullName evidence="4">Sel1 domain protein repeat-containing protein</fullName>
    </recommendedName>
</protein>
<dbReference type="OrthoDB" id="5886447at2"/>
<dbReference type="Proteomes" id="UP000001962">
    <property type="component" value="Chromosome"/>
</dbReference>
<keyword evidence="3" id="KW-1185">Reference proteome</keyword>
<dbReference type="InterPro" id="IPR011990">
    <property type="entry name" value="TPR-like_helical_dom_sf"/>
</dbReference>
<dbReference type="SUPFAM" id="SSF81901">
    <property type="entry name" value="HCP-like"/>
    <property type="match status" value="1"/>
</dbReference>
<feature type="signal peptide" evidence="1">
    <location>
        <begin position="1"/>
        <end position="22"/>
    </location>
</feature>
<proteinExistence type="predicted"/>
<evidence type="ECO:0008006" key="4">
    <source>
        <dbReference type="Google" id="ProtNLM"/>
    </source>
</evidence>
<evidence type="ECO:0000256" key="1">
    <source>
        <dbReference type="SAM" id="SignalP"/>
    </source>
</evidence>
<reference evidence="3" key="1">
    <citation type="submission" date="2006-08" db="EMBL/GenBank/DDBJ databases">
        <title>Complete sequence of Alkalilimnicola ehrilichei MLHE-1.</title>
        <authorList>
            <person name="Copeland A."/>
            <person name="Lucas S."/>
            <person name="Lapidus A."/>
            <person name="Barry K."/>
            <person name="Detter J.C."/>
            <person name="Glavina del Rio T."/>
            <person name="Hammon N."/>
            <person name="Israni S."/>
            <person name="Dalin E."/>
            <person name="Tice H."/>
            <person name="Pitluck S."/>
            <person name="Sims D."/>
            <person name="Brettin T."/>
            <person name="Bruce D."/>
            <person name="Han C."/>
            <person name="Tapia R."/>
            <person name="Gilna P."/>
            <person name="Schmutz J."/>
            <person name="Larimer F."/>
            <person name="Land M."/>
            <person name="Hauser L."/>
            <person name="Kyrpides N."/>
            <person name="Mikhailova N."/>
            <person name="Oremland R.S."/>
            <person name="Hoeft S.E."/>
            <person name="Switzer-Blum J."/>
            <person name="Kulp T."/>
            <person name="King G."/>
            <person name="Tabita R."/>
            <person name="Witte B."/>
            <person name="Santini J.M."/>
            <person name="Basu P."/>
            <person name="Hollibaugh J.T."/>
            <person name="Xie G."/>
            <person name="Stolz J.F."/>
            <person name="Richardson P."/>
        </authorList>
    </citation>
    <scope>NUCLEOTIDE SEQUENCE [LARGE SCALE GENOMIC DNA]</scope>
    <source>
        <strain evidence="3">ATCC BAA-1101 / DSM 17681 / MLHE-1</strain>
    </source>
</reference>
<evidence type="ECO:0000313" key="2">
    <source>
        <dbReference type="EMBL" id="ABI58075.1"/>
    </source>
</evidence>
<gene>
    <name evidence="2" type="ordered locus">Mlg_2735</name>
</gene>
<dbReference type="Gene3D" id="1.25.40.10">
    <property type="entry name" value="Tetratricopeptide repeat domain"/>
    <property type="match status" value="1"/>
</dbReference>
<dbReference type="RefSeq" id="WP_011630468.1">
    <property type="nucleotide sequence ID" value="NC_008340.1"/>
</dbReference>
<dbReference type="AlphaFoldDB" id="Q0A512"/>
<dbReference type="EMBL" id="CP000453">
    <property type="protein sequence ID" value="ABI58075.1"/>
    <property type="molecule type" value="Genomic_DNA"/>
</dbReference>
<accession>Q0A512</accession>
<name>Q0A512_ALKEH</name>
<evidence type="ECO:0000313" key="3">
    <source>
        <dbReference type="Proteomes" id="UP000001962"/>
    </source>
</evidence>
<dbReference type="KEGG" id="aeh:Mlg_2735"/>
<dbReference type="HOGENOM" id="CLU_2271451_0_0_6"/>
<feature type="chain" id="PRO_5004167824" description="Sel1 domain protein repeat-containing protein" evidence="1">
    <location>
        <begin position="23"/>
        <end position="102"/>
    </location>
</feature>
<sequence length="102" mass="10980">MRTTNHLALAMTLLLAAGPALGDDGADGAERYRDGMIGRIEAYAVYKMGDYEGAFRRFLQMALAGDPAAMEQLATLYERGQGMAAPDPVAAEAWRGRAREAD</sequence>